<feature type="transmembrane region" description="Helical" evidence="6">
    <location>
        <begin position="21"/>
        <end position="38"/>
    </location>
</feature>
<keyword evidence="2 4" id="KW-0807">Transducer</keyword>
<keyword evidence="6" id="KW-1133">Transmembrane helix</keyword>
<feature type="compositionally biased region" description="Polar residues" evidence="5">
    <location>
        <begin position="257"/>
        <end position="270"/>
    </location>
</feature>
<keyword evidence="6" id="KW-0472">Membrane</keyword>
<keyword evidence="6" id="KW-0812">Transmembrane</keyword>
<keyword evidence="1" id="KW-0145">Chemotaxis</keyword>
<feature type="domain" description="Methyl-accepting transducer" evidence="7">
    <location>
        <begin position="205"/>
        <end position="420"/>
    </location>
</feature>
<evidence type="ECO:0000256" key="2">
    <source>
        <dbReference type="ARBA" id="ARBA00023224"/>
    </source>
</evidence>
<feature type="compositionally biased region" description="Basic and acidic residues" evidence="5">
    <location>
        <begin position="446"/>
        <end position="457"/>
    </location>
</feature>
<evidence type="ECO:0000256" key="5">
    <source>
        <dbReference type="SAM" id="MobiDB-lite"/>
    </source>
</evidence>
<organism evidence="8 9">
    <name type="scientific">Vreelandella vilamensis</name>
    <dbReference type="NCBI Taxonomy" id="531309"/>
    <lineage>
        <taxon>Bacteria</taxon>
        <taxon>Pseudomonadati</taxon>
        <taxon>Pseudomonadota</taxon>
        <taxon>Gammaproteobacteria</taxon>
        <taxon>Oceanospirillales</taxon>
        <taxon>Halomonadaceae</taxon>
        <taxon>Vreelandella</taxon>
    </lineage>
</organism>
<dbReference type="PANTHER" id="PTHR43531:SF11">
    <property type="entry name" value="METHYL-ACCEPTING CHEMOTAXIS PROTEIN 3"/>
    <property type="match status" value="1"/>
</dbReference>
<evidence type="ECO:0000256" key="6">
    <source>
        <dbReference type="SAM" id="Phobius"/>
    </source>
</evidence>
<name>A0ABU1H8X7_9GAMM</name>
<dbReference type="PANTHER" id="PTHR43531">
    <property type="entry name" value="PROTEIN ICFG"/>
    <property type="match status" value="1"/>
</dbReference>
<feature type="transmembrane region" description="Helical" evidence="6">
    <location>
        <begin position="91"/>
        <end position="108"/>
    </location>
</feature>
<evidence type="ECO:0000256" key="1">
    <source>
        <dbReference type="ARBA" id="ARBA00022500"/>
    </source>
</evidence>
<sequence length="457" mass="49544">MLKTLNPDVFNDEWRNSSKKILGVVVMLTAVSFVLAYFNNTWLEAALVSIPTALLAVYLVTSHGEQLITRLYLGIAFMVLTGLHIHQMNGMIEFHFGLFALLAFLSVFRDWRVIVAGTVTAVLHHLAFWYLQAQGLGVWVLPEAQLGIIFLHATYLLIEASILILIANSMAIQFADARTALNESEAMKGQLHNQKQDILDEVSGVTGQVAHLSQEVSSASDNLSSSTTQQASIIEQTSSSLEELAAAVAQNADNAEKTSSTAQNLLSEATESSEDVQKTSQAMQKVAEMVGTINNIAFQTNLLALNASIEAARAGESGRGFAVVAQEVRKLAQESRQAAESISDTSNESVDIANRASQRIQALVPEIESMSKLIQDISVSTKEQSDGIEQINRSNNELQEVAQNSSNLAEQLSGMSGNLENLSSTLNKQTSGENQALAEPPADAPRLARQDEEDSHF</sequence>
<dbReference type="InterPro" id="IPR004090">
    <property type="entry name" value="Chemotax_Me-accpt_rcpt"/>
</dbReference>
<evidence type="ECO:0000259" key="7">
    <source>
        <dbReference type="PROSITE" id="PS50111"/>
    </source>
</evidence>
<comment type="caution">
    <text evidence="8">The sequence shown here is derived from an EMBL/GenBank/DDBJ whole genome shotgun (WGS) entry which is preliminary data.</text>
</comment>
<comment type="similarity">
    <text evidence="3">Belongs to the methyl-accepting chemotaxis (MCP) protein family.</text>
</comment>
<dbReference type="Pfam" id="PF00015">
    <property type="entry name" value="MCPsignal"/>
    <property type="match status" value="1"/>
</dbReference>
<dbReference type="Proteomes" id="UP001254564">
    <property type="component" value="Unassembled WGS sequence"/>
</dbReference>
<gene>
    <name evidence="8" type="ORF">QC823_15150</name>
</gene>
<reference evidence="8 9" key="1">
    <citation type="submission" date="2023-04" db="EMBL/GenBank/DDBJ databases">
        <title>A long-awaited taxogenomic arrangement of the family Halomonadaceae.</title>
        <authorList>
            <person name="De La Haba R."/>
            <person name="Chuvochina M."/>
            <person name="Wittouck S."/>
            <person name="Arahal D.R."/>
            <person name="Sanchez-Porro C."/>
            <person name="Hugenholtz P."/>
            <person name="Ventosa A."/>
        </authorList>
    </citation>
    <scope>NUCLEOTIDE SEQUENCE [LARGE SCALE GENOMIC DNA]</scope>
    <source>
        <strain evidence="8 9">DSM 21020</strain>
    </source>
</reference>
<feature type="transmembrane region" description="Helical" evidence="6">
    <location>
        <begin position="113"/>
        <end position="132"/>
    </location>
</feature>
<dbReference type="EMBL" id="JARWAN010000035">
    <property type="protein sequence ID" value="MDR5900306.1"/>
    <property type="molecule type" value="Genomic_DNA"/>
</dbReference>
<evidence type="ECO:0000313" key="9">
    <source>
        <dbReference type="Proteomes" id="UP001254564"/>
    </source>
</evidence>
<evidence type="ECO:0000256" key="4">
    <source>
        <dbReference type="PROSITE-ProRule" id="PRU00284"/>
    </source>
</evidence>
<accession>A0ABU1H8X7</accession>
<dbReference type="PROSITE" id="PS50111">
    <property type="entry name" value="CHEMOTAXIS_TRANSDUC_2"/>
    <property type="match status" value="1"/>
</dbReference>
<feature type="compositionally biased region" description="Polar residues" evidence="5">
    <location>
        <begin position="401"/>
        <end position="434"/>
    </location>
</feature>
<dbReference type="SMART" id="SM00283">
    <property type="entry name" value="MA"/>
    <property type="match status" value="1"/>
</dbReference>
<protein>
    <submittedName>
        <fullName evidence="8">Methyl-accepting chemotaxis protein</fullName>
    </submittedName>
</protein>
<dbReference type="PRINTS" id="PR00260">
    <property type="entry name" value="CHEMTRNSDUCR"/>
</dbReference>
<keyword evidence="9" id="KW-1185">Reference proteome</keyword>
<feature type="transmembrane region" description="Helical" evidence="6">
    <location>
        <begin position="144"/>
        <end position="166"/>
    </location>
</feature>
<feature type="transmembrane region" description="Helical" evidence="6">
    <location>
        <begin position="44"/>
        <end position="60"/>
    </location>
</feature>
<feature type="region of interest" description="Disordered" evidence="5">
    <location>
        <begin position="401"/>
        <end position="457"/>
    </location>
</feature>
<dbReference type="Gene3D" id="1.10.287.950">
    <property type="entry name" value="Methyl-accepting chemotaxis protein"/>
    <property type="match status" value="1"/>
</dbReference>
<evidence type="ECO:0000313" key="8">
    <source>
        <dbReference type="EMBL" id="MDR5900306.1"/>
    </source>
</evidence>
<feature type="transmembrane region" description="Helical" evidence="6">
    <location>
        <begin position="67"/>
        <end position="85"/>
    </location>
</feature>
<evidence type="ECO:0000256" key="3">
    <source>
        <dbReference type="ARBA" id="ARBA00029447"/>
    </source>
</evidence>
<dbReference type="SUPFAM" id="SSF58104">
    <property type="entry name" value="Methyl-accepting chemotaxis protein (MCP) signaling domain"/>
    <property type="match status" value="1"/>
</dbReference>
<dbReference type="InterPro" id="IPR051310">
    <property type="entry name" value="MCP_chemotaxis"/>
</dbReference>
<feature type="region of interest" description="Disordered" evidence="5">
    <location>
        <begin position="252"/>
        <end position="278"/>
    </location>
</feature>
<dbReference type="RefSeq" id="WP_309657184.1">
    <property type="nucleotide sequence ID" value="NZ_JARWAN010000035.1"/>
</dbReference>
<dbReference type="InterPro" id="IPR004089">
    <property type="entry name" value="MCPsignal_dom"/>
</dbReference>
<proteinExistence type="inferred from homology"/>